<dbReference type="GO" id="GO:0006146">
    <property type="term" value="P:adenine catabolic process"/>
    <property type="evidence" value="ECO:0007669"/>
    <property type="project" value="InterPro"/>
</dbReference>
<dbReference type="Pfam" id="PF13382">
    <property type="entry name" value="Adenine_deam_C"/>
    <property type="match status" value="1"/>
</dbReference>
<sequence>MQNFTHLIRVAKGEIPADLLIKNTQVVNVFSGKIFTADVAITEKYIAGIGDYQTGKQIIDAQNVYLIPGLMDAHIHLESTLLTPSAFARAVIPHGTTSIFIDPHEIANVLGIKGINYMLKATENLPLNAFILVPSCVPATNLETSGASITAEKIAKLLQHPRVVGLAEMMNFPGVINADKTVLGKIMATHATQKVIDGHAPLLTGKMLQAYIGVGIDSDHETTQLNEAIEKLEAGMWLMLRQGTVAKNLLTLLPVVNSFTVHRCLLCCDDKEPTDLQKQGHIDHLIKLAIKAGINPIWAIKMATINCAQRFGIKRLGAIAPGYRADLVLVNNLRDFQIETVIKDGEVIFEKGELKVSLSPYIEPEVTNTVHLKDISPDDFRIFVQGKKVRVIGLLPDQIITKHLIKEVTKNGEEIVADLEQDIIKIAVIERHHATGNIGLGLVSGLGLKKGAIASSVSHDSHNIVVAGVNNQDMYIAVKAVEKMQGGFVLVENEMVKAGLALPIAGLISPLSAQEVGFHMKTLCQEAKNLGISLPNPFLTLSFVALPVIPELRLTDKGLVDVNKFEFVGLEI</sequence>
<feature type="domain" description="Adenine deaminase C-terminal" evidence="10">
    <location>
        <begin position="398"/>
        <end position="566"/>
    </location>
</feature>
<accession>A0A7U4TIL5</accession>
<dbReference type="EC" id="3.5.4.2" evidence="3 8"/>
<feature type="domain" description="Amidohydrolase-related" evidence="9">
    <location>
        <begin position="65"/>
        <end position="347"/>
    </location>
</feature>
<keyword evidence="5 8" id="KW-0464">Manganese</keyword>
<evidence type="ECO:0000259" key="10">
    <source>
        <dbReference type="Pfam" id="PF13382"/>
    </source>
</evidence>
<keyword evidence="4 8" id="KW-0378">Hydrolase</keyword>
<dbReference type="EMBL" id="CP013015">
    <property type="protein sequence ID" value="AMM41566.1"/>
    <property type="molecule type" value="Genomic_DNA"/>
</dbReference>
<gene>
    <name evidence="8" type="primary">ade</name>
    <name evidence="11" type="ORF">HS1_001772</name>
</gene>
<dbReference type="FunFam" id="3.20.20.140:FF:000016">
    <property type="entry name" value="Adenine deaminase"/>
    <property type="match status" value="1"/>
</dbReference>
<evidence type="ECO:0000259" key="9">
    <source>
        <dbReference type="Pfam" id="PF01979"/>
    </source>
</evidence>
<evidence type="ECO:0000256" key="5">
    <source>
        <dbReference type="ARBA" id="ARBA00023211"/>
    </source>
</evidence>
<dbReference type="GO" id="GO:0000034">
    <property type="term" value="F:adenine deaminase activity"/>
    <property type="evidence" value="ECO:0007669"/>
    <property type="project" value="UniProtKB-UniRule"/>
</dbReference>
<reference evidence="11 12" key="1">
    <citation type="submission" date="2015-10" db="EMBL/GenBank/DDBJ databases">
        <title>Candidatus Desulfofervidus auxilii, a hydrogenotrophic sulfate-reducing bacterium involved in the thermophilic anaerobic oxidation of methane.</title>
        <authorList>
            <person name="Krukenberg V."/>
            <person name="Richter M."/>
            <person name="Wegener G."/>
        </authorList>
    </citation>
    <scope>NUCLEOTIDE SEQUENCE [LARGE SCALE GENOMIC DNA]</scope>
    <source>
        <strain evidence="11 12">HS1</strain>
    </source>
</reference>
<proteinExistence type="inferred from homology"/>
<dbReference type="KEGG" id="daw:HS1_001772"/>
<evidence type="ECO:0000256" key="7">
    <source>
        <dbReference type="ARBA" id="ARBA00069718"/>
    </source>
</evidence>
<dbReference type="RefSeq" id="WP_066066552.1">
    <property type="nucleotide sequence ID" value="NZ_CP013015.1"/>
</dbReference>
<evidence type="ECO:0000256" key="3">
    <source>
        <dbReference type="ARBA" id="ARBA00012782"/>
    </source>
</evidence>
<dbReference type="InterPro" id="IPR026912">
    <property type="entry name" value="Adenine_deam_C"/>
</dbReference>
<evidence type="ECO:0000313" key="11">
    <source>
        <dbReference type="EMBL" id="AMM41566.1"/>
    </source>
</evidence>
<organism evidence="11 12">
    <name type="scientific">Desulfofervidus auxilii</name>
    <dbReference type="NCBI Taxonomy" id="1621989"/>
    <lineage>
        <taxon>Bacteria</taxon>
        <taxon>Pseudomonadati</taxon>
        <taxon>Thermodesulfobacteriota</taxon>
        <taxon>Candidatus Desulfofervidia</taxon>
        <taxon>Candidatus Desulfofervidales</taxon>
        <taxon>Candidatus Desulfofervidaceae</taxon>
        <taxon>Candidatus Desulfofervidus</taxon>
    </lineage>
</organism>
<comment type="cofactor">
    <cofactor evidence="1 8">
        <name>Mn(2+)</name>
        <dbReference type="ChEBI" id="CHEBI:29035"/>
    </cofactor>
</comment>
<dbReference type="NCBIfam" id="TIGR01178">
    <property type="entry name" value="ade"/>
    <property type="match status" value="1"/>
</dbReference>
<dbReference type="InterPro" id="IPR011059">
    <property type="entry name" value="Metal-dep_hydrolase_composite"/>
</dbReference>
<name>A0A7U4TIL5_DESA2</name>
<evidence type="ECO:0000256" key="4">
    <source>
        <dbReference type="ARBA" id="ARBA00022801"/>
    </source>
</evidence>
<dbReference type="PANTHER" id="PTHR11113">
    <property type="entry name" value="N-ACETYLGLUCOSAMINE-6-PHOSPHATE DEACETYLASE"/>
    <property type="match status" value="1"/>
</dbReference>
<evidence type="ECO:0000256" key="8">
    <source>
        <dbReference type="HAMAP-Rule" id="MF_01518"/>
    </source>
</evidence>
<dbReference type="HAMAP" id="MF_01518">
    <property type="entry name" value="Adenine_deamin"/>
    <property type="match status" value="1"/>
</dbReference>
<dbReference type="Pfam" id="PF01979">
    <property type="entry name" value="Amidohydro_1"/>
    <property type="match status" value="1"/>
</dbReference>
<dbReference type="SUPFAM" id="SSF51556">
    <property type="entry name" value="Metallo-dependent hydrolases"/>
    <property type="match status" value="1"/>
</dbReference>
<dbReference type="InterPro" id="IPR006679">
    <property type="entry name" value="Adenine_deam"/>
</dbReference>
<protein>
    <recommendedName>
        <fullName evidence="7 8">Adenine deaminase</fullName>
        <shortName evidence="8">Adenase</shortName>
        <shortName evidence="8">Adenine aminase</shortName>
        <ecNumber evidence="3 8">3.5.4.2</ecNumber>
    </recommendedName>
</protein>
<evidence type="ECO:0000256" key="2">
    <source>
        <dbReference type="ARBA" id="ARBA00006773"/>
    </source>
</evidence>
<evidence type="ECO:0000256" key="1">
    <source>
        <dbReference type="ARBA" id="ARBA00001936"/>
    </source>
</evidence>
<evidence type="ECO:0000256" key="6">
    <source>
        <dbReference type="ARBA" id="ARBA00047720"/>
    </source>
</evidence>
<keyword evidence="12" id="KW-1185">Reference proteome</keyword>
<dbReference type="PANTHER" id="PTHR11113:SF2">
    <property type="entry name" value="ADENINE DEAMINASE"/>
    <property type="match status" value="1"/>
</dbReference>
<dbReference type="OrthoDB" id="9775607at2"/>
<comment type="similarity">
    <text evidence="2 8">Belongs to the metallo-dependent hydrolases superfamily. Adenine deaminase family.</text>
</comment>
<dbReference type="InterPro" id="IPR006680">
    <property type="entry name" value="Amidohydro-rel"/>
</dbReference>
<comment type="catalytic activity">
    <reaction evidence="6 8">
        <text>adenine + H2O + H(+) = hypoxanthine + NH4(+)</text>
        <dbReference type="Rhea" id="RHEA:23688"/>
        <dbReference type="ChEBI" id="CHEBI:15377"/>
        <dbReference type="ChEBI" id="CHEBI:15378"/>
        <dbReference type="ChEBI" id="CHEBI:16708"/>
        <dbReference type="ChEBI" id="CHEBI:17368"/>
        <dbReference type="ChEBI" id="CHEBI:28938"/>
        <dbReference type="EC" id="3.5.4.2"/>
    </reaction>
</comment>
<dbReference type="Gene3D" id="3.20.20.140">
    <property type="entry name" value="Metal-dependent hydrolases"/>
    <property type="match status" value="1"/>
</dbReference>
<evidence type="ECO:0000313" key="12">
    <source>
        <dbReference type="Proteomes" id="UP000070560"/>
    </source>
</evidence>
<dbReference type="Gene3D" id="2.30.40.10">
    <property type="entry name" value="Urease, subunit C, domain 1"/>
    <property type="match status" value="1"/>
</dbReference>
<dbReference type="SUPFAM" id="SSF51338">
    <property type="entry name" value="Composite domain of metallo-dependent hydrolases"/>
    <property type="match status" value="1"/>
</dbReference>
<dbReference type="InterPro" id="IPR032466">
    <property type="entry name" value="Metal_Hydrolase"/>
</dbReference>
<dbReference type="Proteomes" id="UP000070560">
    <property type="component" value="Chromosome"/>
</dbReference>
<dbReference type="CDD" id="cd01295">
    <property type="entry name" value="AdeC"/>
    <property type="match status" value="1"/>
</dbReference>
<dbReference type="AlphaFoldDB" id="A0A7U4TIL5"/>